<dbReference type="GO" id="GO:0005737">
    <property type="term" value="C:cytoplasm"/>
    <property type="evidence" value="ECO:0007669"/>
    <property type="project" value="UniProtKB-SubCell"/>
</dbReference>
<evidence type="ECO:0000256" key="11">
    <source>
        <dbReference type="SAM" id="MobiDB-lite"/>
    </source>
</evidence>
<dbReference type="FunFam" id="1.25.40.20:FF:000156">
    <property type="entry name" value="ankyrin repeat and KH domain-containing protein 1-like isoform X6"/>
    <property type="match status" value="1"/>
</dbReference>
<name>A0A6P5LQT5_PHACI</name>
<feature type="compositionally biased region" description="Polar residues" evidence="11">
    <location>
        <begin position="752"/>
        <end position="772"/>
    </location>
</feature>
<feature type="repeat" description="ANK" evidence="9">
    <location>
        <begin position="883"/>
        <end position="915"/>
    </location>
</feature>
<dbReference type="Gene3D" id="3.30.1370.10">
    <property type="entry name" value="K Homology domain, type 1"/>
    <property type="match status" value="1"/>
</dbReference>
<dbReference type="FunFam" id="1.25.40.20:FF:000014">
    <property type="entry name" value="ankyrin repeat domain-containing protein 17 isoform X2"/>
    <property type="match status" value="1"/>
</dbReference>
<feature type="repeat" description="ANK" evidence="9">
    <location>
        <begin position="386"/>
        <end position="418"/>
    </location>
</feature>
<feature type="region of interest" description="Disordered" evidence="11">
    <location>
        <begin position="1203"/>
        <end position="1279"/>
    </location>
</feature>
<evidence type="ECO:0000259" key="12">
    <source>
        <dbReference type="SMART" id="SM00322"/>
    </source>
</evidence>
<keyword evidence="13" id="KW-1185">Reference proteome</keyword>
<dbReference type="InterPro" id="IPR004088">
    <property type="entry name" value="KH_dom_type_1"/>
</dbReference>
<feature type="repeat" description="ANK" evidence="9">
    <location>
        <begin position="319"/>
        <end position="351"/>
    </location>
</feature>
<dbReference type="Pfam" id="PF00013">
    <property type="entry name" value="KH_1"/>
    <property type="match status" value="1"/>
</dbReference>
<feature type="compositionally biased region" description="Gly residues" evidence="11">
    <location>
        <begin position="56"/>
        <end position="81"/>
    </location>
</feature>
<keyword evidence="2" id="KW-0963">Cytoplasm</keyword>
<dbReference type="FunFam" id="3.30.1370.10:FF:000029">
    <property type="entry name" value="ankyrin repeat and KH domain-containing protein 1 isoform X2"/>
    <property type="match status" value="1"/>
</dbReference>
<reference evidence="14" key="1">
    <citation type="submission" date="2025-08" db="UniProtKB">
        <authorList>
            <consortium name="RefSeq"/>
        </authorList>
    </citation>
    <scope>IDENTIFICATION</scope>
    <source>
        <tissue evidence="14">Spleen</tissue>
    </source>
</reference>
<feature type="region of interest" description="Disordered" evidence="11">
    <location>
        <begin position="745"/>
        <end position="801"/>
    </location>
</feature>
<feature type="compositionally biased region" description="Low complexity" evidence="11">
    <location>
        <begin position="2104"/>
        <end position="2129"/>
    </location>
</feature>
<evidence type="ECO:0000256" key="7">
    <source>
        <dbReference type="ARBA" id="ARBA00023043"/>
    </source>
</evidence>
<dbReference type="SUPFAM" id="SSF54791">
    <property type="entry name" value="Eukaryotic type KH-domain (KH-domain type I)"/>
    <property type="match status" value="1"/>
</dbReference>
<dbReference type="PROSITE" id="PS50084">
    <property type="entry name" value="KH_TYPE_1"/>
    <property type="match status" value="1"/>
</dbReference>
<evidence type="ECO:0000256" key="6">
    <source>
        <dbReference type="ARBA" id="ARBA00022990"/>
    </source>
</evidence>
<evidence type="ECO:0000256" key="1">
    <source>
        <dbReference type="ARBA" id="ARBA00004496"/>
    </source>
</evidence>
<feature type="compositionally biased region" description="Polar residues" evidence="11">
    <location>
        <begin position="1366"/>
        <end position="1383"/>
    </location>
</feature>
<dbReference type="InterPro" id="IPR036612">
    <property type="entry name" value="KH_dom_type_1_sf"/>
</dbReference>
<feature type="repeat" description="ANK" evidence="9">
    <location>
        <begin position="951"/>
        <end position="983"/>
    </location>
</feature>
<dbReference type="PANTHER" id="PTHR23206">
    <property type="entry name" value="MASK PROTEIN"/>
    <property type="match status" value="1"/>
</dbReference>
<evidence type="ECO:0000313" key="14">
    <source>
        <dbReference type="RefSeq" id="XP_020860875.1"/>
    </source>
</evidence>
<dbReference type="FunFam" id="1.25.40.20:FF:000046">
    <property type="entry name" value="Ankyrin repeat and KH domain-containing protein 1"/>
    <property type="match status" value="1"/>
</dbReference>
<feature type="compositionally biased region" description="Acidic residues" evidence="11">
    <location>
        <begin position="1246"/>
        <end position="1264"/>
    </location>
</feature>
<feature type="region of interest" description="Disordered" evidence="11">
    <location>
        <begin position="1"/>
        <end position="81"/>
    </location>
</feature>
<dbReference type="FunFam" id="1.25.40.20:FF:000012">
    <property type="entry name" value="ankyrin repeat domain-containing protein 17 isoform X1"/>
    <property type="match status" value="1"/>
</dbReference>
<feature type="repeat" description="ANK" evidence="9">
    <location>
        <begin position="916"/>
        <end position="948"/>
    </location>
</feature>
<evidence type="ECO:0000256" key="2">
    <source>
        <dbReference type="ARBA" id="ARBA00022490"/>
    </source>
</evidence>
<feature type="compositionally biased region" description="Low complexity" evidence="11">
    <location>
        <begin position="773"/>
        <end position="793"/>
    </location>
</feature>
<feature type="repeat" description="ANK" evidence="9">
    <location>
        <begin position="1018"/>
        <end position="1050"/>
    </location>
</feature>
<dbReference type="GO" id="GO:0045087">
    <property type="term" value="P:innate immune response"/>
    <property type="evidence" value="ECO:0007669"/>
    <property type="project" value="TreeGrafter"/>
</dbReference>
<dbReference type="PROSITE" id="PS50297">
    <property type="entry name" value="ANK_REP_REGION"/>
    <property type="match status" value="19"/>
</dbReference>
<dbReference type="GO" id="GO:0005634">
    <property type="term" value="C:nucleus"/>
    <property type="evidence" value="ECO:0007669"/>
    <property type="project" value="UniProtKB-ARBA"/>
</dbReference>
<feature type="compositionally biased region" description="Basic residues" evidence="11">
    <location>
        <begin position="1215"/>
        <end position="1225"/>
    </location>
</feature>
<evidence type="ECO:0000256" key="3">
    <source>
        <dbReference type="ARBA" id="ARBA00022553"/>
    </source>
</evidence>
<gene>
    <name evidence="14" type="primary">LOC110220922</name>
</gene>
<dbReference type="InterPro" id="IPR002110">
    <property type="entry name" value="Ankyrin_rpt"/>
</dbReference>
<feature type="compositionally biased region" description="Low complexity" evidence="11">
    <location>
        <begin position="1270"/>
        <end position="1279"/>
    </location>
</feature>
<feature type="repeat" description="ANK" evidence="9">
    <location>
        <begin position="485"/>
        <end position="517"/>
    </location>
</feature>
<dbReference type="SMART" id="SM00248">
    <property type="entry name" value="ANK"/>
    <property type="match status" value="25"/>
</dbReference>
<feature type="repeat" description="ANK" evidence="9">
    <location>
        <begin position="286"/>
        <end position="318"/>
    </location>
</feature>
<dbReference type="InterPro" id="IPR004087">
    <property type="entry name" value="KH_dom"/>
</dbReference>
<feature type="repeat" description="ANK" evidence="9">
    <location>
        <begin position="649"/>
        <end position="681"/>
    </location>
</feature>
<evidence type="ECO:0000313" key="13">
    <source>
        <dbReference type="Proteomes" id="UP000515140"/>
    </source>
</evidence>
<keyword evidence="7 9" id="KW-0040">ANK repeat</keyword>
<dbReference type="GeneID" id="110220922"/>
<feature type="repeat" description="ANK" evidence="9">
    <location>
        <begin position="985"/>
        <end position="1017"/>
    </location>
</feature>
<feature type="repeat" description="ANK" evidence="9">
    <location>
        <begin position="816"/>
        <end position="848"/>
    </location>
</feature>
<organism evidence="13 14">
    <name type="scientific">Phascolarctos cinereus</name>
    <name type="common">Koala</name>
    <dbReference type="NCBI Taxonomy" id="38626"/>
    <lineage>
        <taxon>Eukaryota</taxon>
        <taxon>Metazoa</taxon>
        <taxon>Chordata</taxon>
        <taxon>Craniata</taxon>
        <taxon>Vertebrata</taxon>
        <taxon>Euteleostomi</taxon>
        <taxon>Mammalia</taxon>
        <taxon>Metatheria</taxon>
        <taxon>Diprotodontia</taxon>
        <taxon>Phascolarctidae</taxon>
        <taxon>Phascolarctos</taxon>
    </lineage>
</organism>
<keyword evidence="4" id="KW-0677">Repeat</keyword>
<dbReference type="SUPFAM" id="SSF48403">
    <property type="entry name" value="Ankyrin repeat"/>
    <property type="match status" value="3"/>
</dbReference>
<sequence>MLTDGGGGSGGGGSFEEDLDSVTPRSAPAGASEPPPPGGVGLGLRTVRLFGEAGPAPGGGGSGGGGGGSGGGGGGSGSAGGGDAALDFKLAAAVLRTGGGGGGGGGGSGSDEDEVSEVESFILDQEDLDNPVLKTTSELFLSSAAEGTDLRTVDPETQARLEALLEAAGIGKLSTADGKAFADPEVLRRLTSSVSCALDEAAAALTRMRAENSHNAGQVDNRSLAEACSDGDVNAVRKLLDEGRSVNEHTEEGESLLCLACSAGYYELAQVLLAMHANVEDRGNKGDITPLMAAASGGYVDIVKLLLVHCADVNAQSSTGNTALTYACAGGFVDIVKVLLKAGANIEDHNENGHTPLMEAASAGHVEVARVLLEYGAGINTHSNEFKESALTLACYKGHLDMVRFLLEAGADQEHKTDEMHTALMEACMDGHVEVARLLLDSGAQVNMPADSFESPLTLAACGGHVELAALLIERGANLEEVNDEGYTPLMEAAREGHEEMVALLLAQGANINAQTEETQETALTLACCGGFSEVADFLIKAGADIELGCSTPLMEAAQEGHLELVKYLLAAGANVHATTATGDTALTYACENGHTDVADVLLQAGADLEHESEGGRTPLMKAARAGHLCTVQFLISKGANVNRATANNDHTVVSLACAGGHLAVVELLLAHGADPTHRLKDGSTMLIEAAKGGHTNVVSYLLDYPNNILSVPATDMSQLTPPSQDQSQVPRVPVHALAMVVPPQEPDRAPQDSSSTVLGVQKAVSSRVPTGSNSSSHTTESPTPEPCSQTPSNVASQPVLPMYPSVDIDAHTESNHDTALTLACAGGHEELVSVLIARDAKIEHRDKKGFTPLILAATAGHVGVVEILLDKGGDIEAQSERTKDTPLSLACSGGRQEVVDLLLARGANKEHRNVSDYTPLSLAASGGYVNIIKILLNAGAEINSRTGSKLGISPLMLAAMNGHVPAVKLLLDMGSDINAQIETNRNTALTLACFQGRAEVVSLLLDRKANVEHRAKTGLTPLMEAASGGYAEVGRVLLDKGADVNAPPVPSSRDTALTIAADKGHYKFCELLINRGAHIDVRNKKGNTPLWLAANGGHFDVVQLLVQAGADVDAADNRKITPLMSAFRKGHVKVVQYLVKEVNQFPSDIECMRYIATITDKELLKKCHQCVETIVKAKDQQAAEANKNASILLKELDLEKSREESRKQALAAKREKRKEKRKKKKEEQKRKQEEDEENKPKENLELPEDDDEEENDDEAEQEVPIEPPSATTTTTIGISATSTTFTNVFGKKRANVVTTPSTNRKNKKNKTKETPPTVHLILPDQHISLAQQKADKNKINGEPRGGGPGGNSDSDNLDSTDCNSESSSGGKSQELNFTMDVNSSGDRRYTSLLIHSHEEKTGTTTSKIQTRLESEVNPNSLSTNYKSVSLPVSSPNIKLNLTSPKRGQKREEGWKEVVRRSKKLSVPASVVSRIMGRGGCNITAIQDVTGAHIDVDKQKDKNGERMITIRGGTESTRYAVQLINALIQDPAKELEDLIPKNHIRTPASTKSIHANFSSGVGTTAASNKNAFPLGAPALVTSQATTLSTFQPPNKLNKNVPANVRSSFPVSLPLAYSHPHFALLAAQTMQQIRHPRLPMAQFGGTFSPSPNTWGPFPVRPVNPGSTNSSPKHNGGGRLPNQNGNILQSESTGLSAASCPITVSSVVAANQPLCVPNSRTPSSVRKQLFACVPKTSTMATVISTVTSACSSLPSVSSASVNSGQVPTAFLPSSAPQTQLSAHKTDSFSAISTPKEKVSTQDQPVGNLCTPSSVANNCSISASNNPGALETRSSSSPAPLNNTQEEILPANISDLSPMSLPFASNSEPAPLSLASPRSVAADNQDTSNLPQLAVPAPRVSHRMQPRGSFYSVVPNATVHQDPQSIFVTNPVPLTPPQGPPAAVQLSSAMSIMNSSQMHINPANKSLPPTFGPATLFNHFSSLFDSNQVPANQGWGDCPLSSRAATDPSFTVQSTFLGNSVLGHLENVHPDNSKAPGFRPPSQRVSTSPVGLPSIDPSGSSPSSSSAPLTSFSNIQGTRVFLQGPAPVGTPSFNRQHFSPHPWTSASNSCDSPIPSVSSGSSSPLSATSAPPTLGQPKGGNPSQDRKVPPPIGTERLARIRQGGSVTPTPLGTNFTAPVGHSGIWSFGVNSVSEGLSGWSQPVMGNHPLHQQLSDPGTFSQHQAMERDDSGMVAPSNIFHQPMASSFVDFSKGLPISMYGGTIIPSHPQLADGPGGPLFNGLHNPDPAWNPMIKVVQNSTECTDAQQIWPGTWAPHIGNMHLKYVN</sequence>
<protein>
    <submittedName>
        <fullName evidence="14">Ankyrin repeat and KH domain-containing protein 1 isoform X7</fullName>
    </submittedName>
</protein>
<feature type="region of interest" description="Disordered" evidence="11">
    <location>
        <begin position="1296"/>
        <end position="1323"/>
    </location>
</feature>
<dbReference type="SMART" id="SM00322">
    <property type="entry name" value="KH"/>
    <property type="match status" value="1"/>
</dbReference>
<feature type="region of interest" description="Disordered" evidence="11">
    <location>
        <begin position="1338"/>
        <end position="1383"/>
    </location>
</feature>
<feature type="region of interest" description="Disordered" evidence="11">
    <location>
        <begin position="2024"/>
        <end position="2148"/>
    </location>
</feature>
<feature type="repeat" description="ANK" evidence="9">
    <location>
        <begin position="849"/>
        <end position="881"/>
    </location>
</feature>
<feature type="compositionally biased region" description="Low complexity" evidence="11">
    <location>
        <begin position="1352"/>
        <end position="1365"/>
    </location>
</feature>
<keyword evidence="3" id="KW-0597">Phosphoprotein</keyword>
<dbReference type="RefSeq" id="XP_020860875.1">
    <property type="nucleotide sequence ID" value="XM_021005216.1"/>
</dbReference>
<feature type="compositionally biased region" description="Basic and acidic residues" evidence="11">
    <location>
        <begin position="1226"/>
        <end position="1245"/>
    </location>
</feature>
<feature type="repeat" description="ANK" evidence="9">
    <location>
        <begin position="1053"/>
        <end position="1085"/>
    </location>
</feature>
<feature type="repeat" description="ANK" evidence="9">
    <location>
        <begin position="352"/>
        <end position="384"/>
    </location>
</feature>
<dbReference type="CDD" id="cd22503">
    <property type="entry name" value="KH-I_ANKHD1"/>
    <property type="match status" value="1"/>
</dbReference>
<keyword evidence="5 10" id="KW-0694">RNA-binding</keyword>
<evidence type="ECO:0000256" key="4">
    <source>
        <dbReference type="ARBA" id="ARBA00022737"/>
    </source>
</evidence>
<feature type="region of interest" description="Disordered" evidence="11">
    <location>
        <begin position="1651"/>
        <end position="1687"/>
    </location>
</feature>
<feature type="compositionally biased region" description="Low complexity" evidence="11">
    <location>
        <begin position="2050"/>
        <end position="2070"/>
    </location>
</feature>
<dbReference type="PROSITE" id="PS50088">
    <property type="entry name" value="ANK_REPEAT"/>
    <property type="match status" value="20"/>
</dbReference>
<dbReference type="InterPro" id="IPR047374">
    <property type="entry name" value="KH-I_ANKHD1"/>
</dbReference>
<evidence type="ECO:0000256" key="8">
    <source>
        <dbReference type="ARBA" id="ARBA00023054"/>
    </source>
</evidence>
<feature type="compositionally biased region" description="Gly residues" evidence="11">
    <location>
        <begin position="1"/>
        <end position="14"/>
    </location>
</feature>
<dbReference type="Gene3D" id="1.25.40.20">
    <property type="entry name" value="Ankyrin repeat-containing domain"/>
    <property type="match status" value="8"/>
</dbReference>
<dbReference type="FunFam" id="1.25.40.20:FF:000068">
    <property type="entry name" value="ankyrin repeat domain-containing protein 17 isoform X5"/>
    <property type="match status" value="1"/>
</dbReference>
<dbReference type="Pfam" id="PF12796">
    <property type="entry name" value="Ank_2"/>
    <property type="match status" value="9"/>
</dbReference>
<feature type="repeat" description="ANK" evidence="9">
    <location>
        <begin position="615"/>
        <end position="647"/>
    </location>
</feature>
<feature type="repeat" description="ANK" evidence="9">
    <location>
        <begin position="452"/>
        <end position="484"/>
    </location>
</feature>
<comment type="subcellular location">
    <subcellularLocation>
        <location evidence="1">Cytoplasm</location>
    </subcellularLocation>
</comment>
<evidence type="ECO:0000256" key="5">
    <source>
        <dbReference type="ARBA" id="ARBA00022884"/>
    </source>
</evidence>
<feature type="repeat" description="ANK" evidence="9">
    <location>
        <begin position="549"/>
        <end position="581"/>
    </location>
</feature>
<feature type="repeat" description="ANK" evidence="9">
    <location>
        <begin position="582"/>
        <end position="614"/>
    </location>
</feature>
<feature type="compositionally biased region" description="Polar residues" evidence="11">
    <location>
        <begin position="2088"/>
        <end position="2103"/>
    </location>
</feature>
<dbReference type="InterPro" id="IPR051631">
    <property type="entry name" value="Ankyrin-KH/SAM_domain"/>
</dbReference>
<accession>A0A6P5LQT5</accession>
<keyword evidence="6" id="KW-0007">Acetylation</keyword>
<keyword evidence="8" id="KW-0175">Coiled coil</keyword>
<dbReference type="FunFam" id="1.25.40.20:FF:000055">
    <property type="entry name" value="ankyrin repeat domain-containing protein 17 isoform X2"/>
    <property type="match status" value="1"/>
</dbReference>
<evidence type="ECO:0000256" key="10">
    <source>
        <dbReference type="PROSITE-ProRule" id="PRU00117"/>
    </source>
</evidence>
<proteinExistence type="predicted"/>
<dbReference type="FunFam" id="1.25.40.20:FF:000114">
    <property type="entry name" value="ankyrin repeat and KH domain-containing protein 1 isoform X2"/>
    <property type="match status" value="1"/>
</dbReference>
<feature type="domain" description="K Homology" evidence="12">
    <location>
        <begin position="1459"/>
        <end position="1529"/>
    </location>
</feature>
<dbReference type="PANTHER" id="PTHR23206:SF5">
    <property type="entry name" value="ANKYRIN REPEAT AND KH DOMAIN-CONTAINING PROTEIN 1"/>
    <property type="match status" value="1"/>
</dbReference>
<feature type="repeat" description="ANK" evidence="9">
    <location>
        <begin position="1086"/>
        <end position="1118"/>
    </location>
</feature>
<dbReference type="PRINTS" id="PR01415">
    <property type="entry name" value="ANKYRIN"/>
</dbReference>
<dbReference type="Proteomes" id="UP000515140">
    <property type="component" value="Unplaced"/>
</dbReference>
<dbReference type="GO" id="GO:0003723">
    <property type="term" value="F:RNA binding"/>
    <property type="evidence" value="ECO:0007669"/>
    <property type="project" value="UniProtKB-UniRule"/>
</dbReference>
<feature type="repeat" description="ANK" evidence="9">
    <location>
        <begin position="419"/>
        <end position="451"/>
    </location>
</feature>
<evidence type="ECO:0000256" key="9">
    <source>
        <dbReference type="PROSITE-ProRule" id="PRU00023"/>
    </source>
</evidence>
<dbReference type="InterPro" id="IPR036770">
    <property type="entry name" value="Ankyrin_rpt-contain_sf"/>
</dbReference>